<dbReference type="STRING" id="1120976.SAMN03080606_02874"/>
<proteinExistence type="predicted"/>
<dbReference type="AlphaFoldDB" id="A0A1G5JJ86"/>
<reference evidence="1 2" key="1">
    <citation type="submission" date="2016-10" db="EMBL/GenBank/DDBJ databases">
        <authorList>
            <person name="de Groot N.N."/>
        </authorList>
    </citation>
    <scope>NUCLEOTIDE SEQUENCE [LARGE SCALE GENOMIC DNA]</scope>
    <source>
        <strain evidence="1 2">DSM 18978</strain>
    </source>
</reference>
<dbReference type="EMBL" id="FMUS01000020">
    <property type="protein sequence ID" value="SCY88442.1"/>
    <property type="molecule type" value="Genomic_DNA"/>
</dbReference>
<accession>A0A1G5JJ86</accession>
<name>A0A1G5JJ86_9FIRM</name>
<dbReference type="RefSeq" id="WP_091545041.1">
    <property type="nucleotide sequence ID" value="NZ_FMUS01000020.1"/>
</dbReference>
<sequence>MYLVVNKSGSQIPVYRDNGKNERIGTIFNNEYYTITDSNPWYGTATGIMFRNSSGNFVGGLIVHWGWGDDPPTNQDPIHLHPITTATIGGVTHRVLNVRRDTNYRNPNGTIHSRVIRAGERVAIRNNTTGQTHKDHLLFYYLWDANLGVWQTPTSQGYGFVNMGFNGSPGGSSVSTASVYGS</sequence>
<keyword evidence="2" id="KW-1185">Reference proteome</keyword>
<gene>
    <name evidence="1" type="ORF">SAMN03080606_02874</name>
</gene>
<organism evidence="1 2">
    <name type="scientific">Alkaliphilus peptidifermentans DSM 18978</name>
    <dbReference type="NCBI Taxonomy" id="1120976"/>
    <lineage>
        <taxon>Bacteria</taxon>
        <taxon>Bacillati</taxon>
        <taxon>Bacillota</taxon>
        <taxon>Clostridia</taxon>
        <taxon>Peptostreptococcales</taxon>
        <taxon>Natronincolaceae</taxon>
        <taxon>Alkaliphilus</taxon>
    </lineage>
</organism>
<protein>
    <submittedName>
        <fullName evidence="1">Uncharacterized protein</fullName>
    </submittedName>
</protein>
<dbReference type="Proteomes" id="UP000198636">
    <property type="component" value="Unassembled WGS sequence"/>
</dbReference>
<evidence type="ECO:0000313" key="2">
    <source>
        <dbReference type="Proteomes" id="UP000198636"/>
    </source>
</evidence>
<evidence type="ECO:0000313" key="1">
    <source>
        <dbReference type="EMBL" id="SCY88442.1"/>
    </source>
</evidence>